<evidence type="ECO:0000256" key="5">
    <source>
        <dbReference type="ARBA" id="ARBA00022989"/>
    </source>
</evidence>
<feature type="region of interest" description="Disordered" evidence="9">
    <location>
        <begin position="1"/>
        <end position="47"/>
    </location>
</feature>
<sequence>MPKGASSSGSSQNVQRGGGSAQQRNAPKPAGAQPRGRRQAPTKQKQVVQQSLEGIQVSPLMVLGLSLGLIGVVTFLHIIGKIVG</sequence>
<keyword evidence="7 10" id="KW-0472">Membrane</keyword>
<evidence type="ECO:0000256" key="10">
    <source>
        <dbReference type="SAM" id="Phobius"/>
    </source>
</evidence>
<keyword evidence="6" id="KW-0811">Translocation</keyword>
<keyword evidence="4" id="KW-0653">Protein transport</keyword>
<accession>A0AAX4P5X5</accession>
<dbReference type="AlphaFoldDB" id="A0AAX4P5X5"/>
<evidence type="ECO:0000256" key="6">
    <source>
        <dbReference type="ARBA" id="ARBA00023010"/>
    </source>
</evidence>
<evidence type="ECO:0000256" key="7">
    <source>
        <dbReference type="ARBA" id="ARBA00023136"/>
    </source>
</evidence>
<evidence type="ECO:0000313" key="11">
    <source>
        <dbReference type="EMBL" id="WZN61493.1"/>
    </source>
</evidence>
<keyword evidence="2" id="KW-0813">Transport</keyword>
<organism evidence="11 12">
    <name type="scientific">Chloropicon roscoffensis</name>
    <dbReference type="NCBI Taxonomy" id="1461544"/>
    <lineage>
        <taxon>Eukaryota</taxon>
        <taxon>Viridiplantae</taxon>
        <taxon>Chlorophyta</taxon>
        <taxon>Chloropicophyceae</taxon>
        <taxon>Chloropicales</taxon>
        <taxon>Chloropicaceae</taxon>
        <taxon>Chloropicon</taxon>
    </lineage>
</organism>
<evidence type="ECO:0000256" key="9">
    <source>
        <dbReference type="SAM" id="MobiDB-lite"/>
    </source>
</evidence>
<dbReference type="GO" id="GO:0012505">
    <property type="term" value="C:endomembrane system"/>
    <property type="evidence" value="ECO:0007669"/>
    <property type="project" value="UniProtKB-SubCell"/>
</dbReference>
<dbReference type="GO" id="GO:0015031">
    <property type="term" value="P:protein transport"/>
    <property type="evidence" value="ECO:0007669"/>
    <property type="project" value="UniProtKB-KW"/>
</dbReference>
<reference evidence="11 12" key="1">
    <citation type="submission" date="2024-03" db="EMBL/GenBank/DDBJ databases">
        <title>Complete genome sequence of the green alga Chloropicon roscoffensis RCC1871.</title>
        <authorList>
            <person name="Lemieux C."/>
            <person name="Pombert J.-F."/>
            <person name="Otis C."/>
            <person name="Turmel M."/>
        </authorList>
    </citation>
    <scope>NUCLEOTIDE SEQUENCE [LARGE SCALE GENOMIC DNA]</scope>
    <source>
        <strain evidence="11 12">RCC1871</strain>
    </source>
</reference>
<evidence type="ECO:0008006" key="13">
    <source>
        <dbReference type="Google" id="ProtNLM"/>
    </source>
</evidence>
<dbReference type="Pfam" id="PF03911">
    <property type="entry name" value="Sec61_beta"/>
    <property type="match status" value="1"/>
</dbReference>
<evidence type="ECO:0000256" key="3">
    <source>
        <dbReference type="ARBA" id="ARBA00022692"/>
    </source>
</evidence>
<keyword evidence="5 10" id="KW-1133">Transmembrane helix</keyword>
<dbReference type="InterPro" id="IPR016482">
    <property type="entry name" value="SecG/Sec61-beta/Sbh"/>
</dbReference>
<keyword evidence="3 10" id="KW-0812">Transmembrane</keyword>
<feature type="compositionally biased region" description="Polar residues" evidence="9">
    <location>
        <begin position="1"/>
        <end position="25"/>
    </location>
</feature>
<evidence type="ECO:0000256" key="4">
    <source>
        <dbReference type="ARBA" id="ARBA00022927"/>
    </source>
</evidence>
<feature type="transmembrane region" description="Helical" evidence="10">
    <location>
        <begin position="60"/>
        <end position="79"/>
    </location>
</feature>
<comment type="similarity">
    <text evidence="1">Belongs to the SEC61-beta family.</text>
</comment>
<dbReference type="Proteomes" id="UP001472866">
    <property type="component" value="Chromosome 04"/>
</dbReference>
<gene>
    <name evidence="11" type="ORF">HKI87_04g30280</name>
</gene>
<evidence type="ECO:0000256" key="8">
    <source>
        <dbReference type="ARBA" id="ARBA00037847"/>
    </source>
</evidence>
<evidence type="ECO:0000313" key="12">
    <source>
        <dbReference type="Proteomes" id="UP001472866"/>
    </source>
</evidence>
<keyword evidence="12" id="KW-1185">Reference proteome</keyword>
<evidence type="ECO:0000256" key="2">
    <source>
        <dbReference type="ARBA" id="ARBA00022448"/>
    </source>
</evidence>
<protein>
    <recommendedName>
        <fullName evidence="13">Stress-associated endoplasmic reticulum protein</fullName>
    </recommendedName>
</protein>
<dbReference type="EMBL" id="CP151504">
    <property type="protein sequence ID" value="WZN61493.1"/>
    <property type="molecule type" value="Genomic_DNA"/>
</dbReference>
<comment type="subcellular location">
    <subcellularLocation>
        <location evidence="8">Endomembrane system</location>
        <topology evidence="8">Single-pass membrane protein</topology>
    </subcellularLocation>
</comment>
<evidence type="ECO:0000256" key="1">
    <source>
        <dbReference type="ARBA" id="ARBA00006103"/>
    </source>
</evidence>
<name>A0AAX4P5X5_9CHLO</name>
<proteinExistence type="inferred from homology"/>